<keyword evidence="6 13" id="KW-0169">Cobalamin biosynthesis</keyword>
<dbReference type="FunFam" id="1.10.1760.20:FF:000001">
    <property type="entry name" value="Cobalt transport protein CbiM"/>
    <property type="match status" value="1"/>
</dbReference>
<comment type="function">
    <text evidence="13">Part of the energy-coupling factor (ECF) transporter complex CbiMNOQ involved in cobalt import.</text>
</comment>
<dbReference type="eggNOG" id="COG0310">
    <property type="taxonomic scope" value="Bacteria"/>
</dbReference>
<name>A0A0A2EEK3_9PORP</name>
<dbReference type="PANTHER" id="PTHR43627:SF1">
    <property type="entry name" value="COBALT TRANSPORT PROTEIN CBIM"/>
    <property type="match status" value="1"/>
</dbReference>
<evidence type="ECO:0000256" key="3">
    <source>
        <dbReference type="ARBA" id="ARBA00022426"/>
    </source>
</evidence>
<keyword evidence="3 13" id="KW-0171">Cobalt transport</keyword>
<evidence type="ECO:0000313" key="14">
    <source>
        <dbReference type="EMBL" id="KGN74844.1"/>
    </source>
</evidence>
<dbReference type="Pfam" id="PF01891">
    <property type="entry name" value="CbiM"/>
    <property type="match status" value="1"/>
</dbReference>
<keyword evidence="4 13" id="KW-0813">Transport</keyword>
<evidence type="ECO:0000256" key="1">
    <source>
        <dbReference type="ARBA" id="ARBA00004429"/>
    </source>
</evidence>
<dbReference type="GO" id="GO:0015087">
    <property type="term" value="F:cobalt ion transmembrane transporter activity"/>
    <property type="evidence" value="ECO:0007669"/>
    <property type="project" value="UniProtKB-UniRule"/>
</dbReference>
<keyword evidence="10 13" id="KW-0472">Membrane</keyword>
<keyword evidence="7 13" id="KW-0812">Transmembrane</keyword>
<dbReference type="Gene3D" id="1.10.1760.20">
    <property type="match status" value="1"/>
</dbReference>
<dbReference type="GO" id="GO:0043190">
    <property type="term" value="C:ATP-binding cassette (ABC) transporter complex"/>
    <property type="evidence" value="ECO:0007669"/>
    <property type="project" value="InterPro"/>
</dbReference>
<dbReference type="AlphaFoldDB" id="A0A0A2EEK3"/>
<keyword evidence="9 13" id="KW-0406">Ion transport</keyword>
<comment type="pathway">
    <text evidence="2 13">Cofactor biosynthesis; adenosylcobalamin biosynthesis.</text>
</comment>
<dbReference type="GO" id="GO:0009236">
    <property type="term" value="P:cobalamin biosynthetic process"/>
    <property type="evidence" value="ECO:0007669"/>
    <property type="project" value="UniProtKB-UniRule"/>
</dbReference>
<gene>
    <name evidence="13" type="primary">cbiM</name>
    <name evidence="14" type="ORF">HQ47_02705</name>
</gene>
<dbReference type="EMBL" id="JRFA01000009">
    <property type="protein sequence ID" value="KGN74844.1"/>
    <property type="molecule type" value="Genomic_DNA"/>
</dbReference>
<keyword evidence="5 13" id="KW-1003">Cell membrane</keyword>
<evidence type="ECO:0000256" key="5">
    <source>
        <dbReference type="ARBA" id="ARBA00022475"/>
    </source>
</evidence>
<proteinExistence type="inferred from homology"/>
<evidence type="ECO:0000256" key="9">
    <source>
        <dbReference type="ARBA" id="ARBA00023065"/>
    </source>
</evidence>
<protein>
    <recommendedName>
        <fullName evidence="13">Cobalt transport protein CbiM</fullName>
    </recommendedName>
    <alternativeName>
        <fullName evidence="13">Energy-coupling factor transporter probable substrate-capture protein CbiM</fullName>
        <shortName evidence="13">ECF transporter S component CbiM</shortName>
    </alternativeName>
</protein>
<dbReference type="UniPathway" id="UPA00148"/>
<reference evidence="14 15" key="1">
    <citation type="submission" date="2014-09" db="EMBL/GenBank/DDBJ databases">
        <title>Draft Genome Sequence of Porphyromonas macacae COT-192_OH2859.</title>
        <authorList>
            <person name="Wallis C."/>
            <person name="Deusch O."/>
            <person name="O'Flynn C."/>
            <person name="Davis I."/>
            <person name="Horsfall A."/>
            <person name="Kirkwood N."/>
            <person name="Harris S."/>
            <person name="Eisen J.A."/>
            <person name="Coil D.A."/>
            <person name="Darling A.E."/>
            <person name="Jospin G."/>
            <person name="Alexiev A."/>
        </authorList>
    </citation>
    <scope>NUCLEOTIDE SEQUENCE [LARGE SCALE GENOMIC DNA]</scope>
    <source>
        <strain evidence="15">COT-192 OH2859</strain>
    </source>
</reference>
<dbReference type="PANTHER" id="PTHR43627">
    <property type="match status" value="1"/>
</dbReference>
<evidence type="ECO:0000256" key="12">
    <source>
        <dbReference type="ARBA" id="ARBA00060918"/>
    </source>
</evidence>
<evidence type="ECO:0000256" key="10">
    <source>
        <dbReference type="ARBA" id="ARBA00023136"/>
    </source>
</evidence>
<comment type="caution">
    <text evidence="14">The sequence shown here is derived from an EMBL/GenBank/DDBJ whole genome shotgun (WGS) entry which is preliminary data.</text>
</comment>
<sequence length="246" mass="26667">MSRKNTKLFLLAGFLLLAGLEPLFGMHIMEGFLPATWCGIWYIITLPVVIISYRYILKITKENPKMKILLALSAAFVFILSALKLPSVTGSSSHLTGTTLGTVLIGAWAMPVIGVIVLLFQALLLAHGGISTLGANVFSLSIVGPFVAYGIIKGLQKTNLNKSVIYFFATFFGTLSTYLTTSFQLAFVFPDPTAGIWGAAVKFMSIFAVTQVPLAIVEGIITVLVLRILTEQKVDTVMFQPKKSAK</sequence>
<feature type="transmembrane region" description="Helical" evidence="13">
    <location>
        <begin position="201"/>
        <end position="229"/>
    </location>
</feature>
<comment type="subunit">
    <text evidence="13">Forms an energy-coupling factor (ECF) transporter complex composed of an ATP-binding protein (A component, CbiO), a transmembrane protein (T component, CbiQ) and 2 possible substrate-capture proteins (S components, CbiM and CbiN) of unknown stoichimetry.</text>
</comment>
<dbReference type="NCBIfam" id="NF006184">
    <property type="entry name" value="PRK08319.1"/>
    <property type="match status" value="1"/>
</dbReference>
<dbReference type="NCBIfam" id="TIGR00123">
    <property type="entry name" value="cbiM"/>
    <property type="match status" value="1"/>
</dbReference>
<keyword evidence="15" id="KW-1185">Reference proteome</keyword>
<evidence type="ECO:0000256" key="7">
    <source>
        <dbReference type="ARBA" id="ARBA00022692"/>
    </source>
</evidence>
<comment type="subcellular location">
    <subcellularLocation>
        <location evidence="1">Cell inner membrane</location>
        <topology evidence="1">Multi-pass membrane protein</topology>
    </subcellularLocation>
    <subcellularLocation>
        <location evidence="13">Cell membrane</location>
        <topology evidence="13">Multi-pass membrane protein</topology>
    </subcellularLocation>
</comment>
<dbReference type="InterPro" id="IPR002751">
    <property type="entry name" value="CbiM/NikMN"/>
</dbReference>
<comment type="similarity">
    <text evidence="12 13">Belongs to the CbiM family.</text>
</comment>
<dbReference type="RefSeq" id="WP_036873140.1">
    <property type="nucleotide sequence ID" value="NZ_JASBZX010000002.1"/>
</dbReference>
<feature type="transmembrane region" description="Helical" evidence="13">
    <location>
        <begin position="164"/>
        <end position="189"/>
    </location>
</feature>
<feature type="transmembrane region" description="Helical" evidence="13">
    <location>
        <begin position="35"/>
        <end position="56"/>
    </location>
</feature>
<organism evidence="14 15">
    <name type="scientific">Porphyromonas macacae</name>
    <dbReference type="NCBI Taxonomy" id="28115"/>
    <lineage>
        <taxon>Bacteria</taxon>
        <taxon>Pseudomonadati</taxon>
        <taxon>Bacteroidota</taxon>
        <taxon>Bacteroidia</taxon>
        <taxon>Bacteroidales</taxon>
        <taxon>Porphyromonadaceae</taxon>
        <taxon>Porphyromonas</taxon>
    </lineage>
</organism>
<evidence type="ECO:0000256" key="4">
    <source>
        <dbReference type="ARBA" id="ARBA00022448"/>
    </source>
</evidence>
<evidence type="ECO:0000256" key="13">
    <source>
        <dbReference type="HAMAP-Rule" id="MF_01462"/>
    </source>
</evidence>
<evidence type="ECO:0000313" key="15">
    <source>
        <dbReference type="Proteomes" id="UP000030103"/>
    </source>
</evidence>
<evidence type="ECO:0000256" key="8">
    <source>
        <dbReference type="ARBA" id="ARBA00022989"/>
    </source>
</evidence>
<feature type="transmembrane region" description="Helical" evidence="13">
    <location>
        <begin position="133"/>
        <end position="152"/>
    </location>
</feature>
<keyword evidence="11 13" id="KW-0170">Cobalt</keyword>
<keyword evidence="8 13" id="KW-1133">Transmembrane helix</keyword>
<dbReference type="OrthoDB" id="9809846at2"/>
<dbReference type="HAMAP" id="MF_01462">
    <property type="entry name" value="CbiM"/>
    <property type="match status" value="1"/>
</dbReference>
<evidence type="ECO:0000256" key="11">
    <source>
        <dbReference type="ARBA" id="ARBA00023285"/>
    </source>
</evidence>
<dbReference type="InterPro" id="IPR018024">
    <property type="entry name" value="CbiM"/>
</dbReference>
<dbReference type="Proteomes" id="UP000030103">
    <property type="component" value="Unassembled WGS sequence"/>
</dbReference>
<feature type="transmembrane region" description="Helical" evidence="13">
    <location>
        <begin position="105"/>
        <end position="126"/>
    </location>
</feature>
<evidence type="ECO:0000256" key="6">
    <source>
        <dbReference type="ARBA" id="ARBA00022573"/>
    </source>
</evidence>
<accession>A0A0A2EEK3</accession>
<evidence type="ECO:0000256" key="2">
    <source>
        <dbReference type="ARBA" id="ARBA00004953"/>
    </source>
</evidence>
<dbReference type="STRING" id="28115.HQ47_02705"/>